<gene>
    <name evidence="2" type="ordered locus">Theam_0971</name>
</gene>
<proteinExistence type="predicted"/>
<organism evidence="2 3">
    <name type="scientific">Thermovibrio ammonificans (strain DSM 15698 / JCM 12110 / HB-1)</name>
    <dbReference type="NCBI Taxonomy" id="648996"/>
    <lineage>
        <taxon>Bacteria</taxon>
        <taxon>Pseudomonadati</taxon>
        <taxon>Aquificota</taxon>
        <taxon>Aquificia</taxon>
        <taxon>Desulfurobacteriales</taxon>
        <taxon>Desulfurobacteriaceae</taxon>
        <taxon>Thermovibrio</taxon>
    </lineage>
</organism>
<keyword evidence="3" id="KW-1185">Reference proteome</keyword>
<sequence>MSENTILGIICTVIAILLPLSFAVLAWKHTLKEKKAQEEKNLKER</sequence>
<protein>
    <submittedName>
        <fullName evidence="2">Uncharacterized protein</fullName>
    </submittedName>
</protein>
<dbReference type="EMBL" id="CP002444">
    <property type="protein sequence ID" value="ADU96938.1"/>
    <property type="molecule type" value="Genomic_DNA"/>
</dbReference>
<keyword evidence="1" id="KW-1133">Transmembrane helix</keyword>
<accession>E8T243</accession>
<feature type="transmembrane region" description="Helical" evidence="1">
    <location>
        <begin position="6"/>
        <end position="27"/>
    </location>
</feature>
<keyword evidence="1" id="KW-0812">Transmembrane</keyword>
<dbReference type="RefSeq" id="WP_013537724.1">
    <property type="nucleotide sequence ID" value="NC_014926.1"/>
</dbReference>
<dbReference type="AlphaFoldDB" id="E8T243"/>
<dbReference type="KEGG" id="tam:Theam_0971"/>
<evidence type="ECO:0000313" key="2">
    <source>
        <dbReference type="EMBL" id="ADU96938.1"/>
    </source>
</evidence>
<name>E8T243_THEA1</name>
<evidence type="ECO:0000313" key="3">
    <source>
        <dbReference type="Proteomes" id="UP000006362"/>
    </source>
</evidence>
<dbReference type="Proteomes" id="UP000006362">
    <property type="component" value="Chromosome"/>
</dbReference>
<keyword evidence="1" id="KW-0472">Membrane</keyword>
<dbReference type="HOGENOM" id="CLU_3206347_0_0_0"/>
<dbReference type="STRING" id="648996.Theam_0971"/>
<evidence type="ECO:0000256" key="1">
    <source>
        <dbReference type="SAM" id="Phobius"/>
    </source>
</evidence>
<reference evidence="2" key="1">
    <citation type="submission" date="2011-01" db="EMBL/GenBank/DDBJ databases">
        <title>Complete sequence of chromosome of Thermovibrio ammonificans HB-1.</title>
        <authorList>
            <consortium name="US DOE Joint Genome Institute"/>
            <person name="Lucas S."/>
            <person name="Copeland A."/>
            <person name="Lapidus A."/>
            <person name="Cheng J.-F."/>
            <person name="Goodwin L."/>
            <person name="Pitluck S."/>
            <person name="Davenport K."/>
            <person name="Detter J.C."/>
            <person name="Han C."/>
            <person name="Tapia R."/>
            <person name="Land M."/>
            <person name="Hauser L."/>
            <person name="Kyrpides N."/>
            <person name="Ivanova N."/>
            <person name="Ovchinnikova G."/>
            <person name="Vetriani C."/>
            <person name="Woyke T."/>
        </authorList>
    </citation>
    <scope>NUCLEOTIDE SEQUENCE [LARGE SCALE GENOMIC DNA]</scope>
    <source>
        <strain evidence="2">HB-1</strain>
    </source>
</reference>